<keyword evidence="3" id="KW-1185">Reference proteome</keyword>
<dbReference type="EMBL" id="JFZA02000061">
    <property type="protein sequence ID" value="KFG88398.1"/>
    <property type="molecule type" value="Genomic_DNA"/>
</dbReference>
<organism evidence="2 3">
    <name type="scientific">Sphingobium herbicidovorans (strain ATCC 700291 / DSM 11019 / CCUG 56400 / KCTC 2939 / LMG 18315 / NBRC 16415 / MH)</name>
    <name type="common">Sphingomonas herbicidovorans</name>
    <dbReference type="NCBI Taxonomy" id="1219045"/>
    <lineage>
        <taxon>Bacteria</taxon>
        <taxon>Pseudomonadati</taxon>
        <taxon>Pseudomonadota</taxon>
        <taxon>Alphaproteobacteria</taxon>
        <taxon>Sphingomonadales</taxon>
        <taxon>Sphingomonadaceae</taxon>
        <taxon>Sphingobium</taxon>
    </lineage>
</organism>
<dbReference type="AlphaFoldDB" id="A0A086P4T0"/>
<name>A0A086P4T0_SPHHM</name>
<dbReference type="STRING" id="76947.GCA_002080435_03718"/>
<reference evidence="2" key="1">
    <citation type="submission" date="2014-08" db="EMBL/GenBank/DDBJ databases">
        <title>Draft genome sequences of Sphingobium herbicidovorans.</title>
        <authorList>
            <person name="Gan H.M."/>
            <person name="Gan H.Y."/>
            <person name="Savka M.A."/>
        </authorList>
    </citation>
    <scope>NUCLEOTIDE SEQUENCE [LARGE SCALE GENOMIC DNA]</scope>
    <source>
        <strain evidence="2">NBRC 16415</strain>
    </source>
</reference>
<protein>
    <submittedName>
        <fullName evidence="2">Uncharacterized protein</fullName>
    </submittedName>
</protein>
<accession>A0A086P4T0</accession>
<dbReference type="Proteomes" id="UP000024284">
    <property type="component" value="Unassembled WGS sequence"/>
</dbReference>
<comment type="caution">
    <text evidence="2">The sequence shown here is derived from an EMBL/GenBank/DDBJ whole genome shotgun (WGS) entry which is preliminary data.</text>
</comment>
<gene>
    <name evidence="2" type="ORF">BV98_003798</name>
</gene>
<evidence type="ECO:0000256" key="1">
    <source>
        <dbReference type="SAM" id="MobiDB-lite"/>
    </source>
</evidence>
<evidence type="ECO:0000313" key="3">
    <source>
        <dbReference type="Proteomes" id="UP000024284"/>
    </source>
</evidence>
<proteinExistence type="predicted"/>
<feature type="region of interest" description="Disordered" evidence="1">
    <location>
        <begin position="81"/>
        <end position="100"/>
    </location>
</feature>
<sequence length="183" mass="20654">MFPWPALLPDPISPAARRLQSCWPNWRKRVLRAAPSCLSAFPSLMSALPMVGWTARRCTRLPPPARRSATMRRRRCSSLALRPASPPDRISRSSGQSRISTFTRPASNRWDLVQTRSSMRTARATALCSPWPRMLCAMVRWLAWWPRSNPPTRLQREGCSWPLPTAGRRCCFTAATVRGTAAP</sequence>
<evidence type="ECO:0000313" key="2">
    <source>
        <dbReference type="EMBL" id="KFG88398.1"/>
    </source>
</evidence>